<reference evidence="1" key="1">
    <citation type="submission" date="2023-08" db="EMBL/GenBank/DDBJ databases">
        <authorList>
            <person name="Chen Y."/>
            <person name="Shah S."/>
            <person name="Dougan E. K."/>
            <person name="Thang M."/>
            <person name="Chan C."/>
        </authorList>
    </citation>
    <scope>NUCLEOTIDE SEQUENCE</scope>
</reference>
<dbReference type="EMBL" id="CAUJNA010003616">
    <property type="protein sequence ID" value="CAJ1406120.1"/>
    <property type="molecule type" value="Genomic_DNA"/>
</dbReference>
<organism evidence="1 2">
    <name type="scientific">Effrenium voratum</name>
    <dbReference type="NCBI Taxonomy" id="2562239"/>
    <lineage>
        <taxon>Eukaryota</taxon>
        <taxon>Sar</taxon>
        <taxon>Alveolata</taxon>
        <taxon>Dinophyceae</taxon>
        <taxon>Suessiales</taxon>
        <taxon>Symbiodiniaceae</taxon>
        <taxon>Effrenium</taxon>
    </lineage>
</organism>
<proteinExistence type="predicted"/>
<dbReference type="Gene3D" id="3.80.10.10">
    <property type="entry name" value="Ribonuclease Inhibitor"/>
    <property type="match status" value="2"/>
</dbReference>
<gene>
    <name evidence="1" type="ORF">EVOR1521_LOCUS28169</name>
</gene>
<dbReference type="PANTHER" id="PTHR13318">
    <property type="entry name" value="PARTNER OF PAIRED, ISOFORM B-RELATED"/>
    <property type="match status" value="1"/>
</dbReference>
<dbReference type="Proteomes" id="UP001178507">
    <property type="component" value="Unassembled WGS sequence"/>
</dbReference>
<keyword evidence="2" id="KW-1185">Reference proteome</keyword>
<dbReference type="AlphaFoldDB" id="A0AA36JH44"/>
<evidence type="ECO:0008006" key="3">
    <source>
        <dbReference type="Google" id="ProtNLM"/>
    </source>
</evidence>
<dbReference type="GO" id="GO:0019005">
    <property type="term" value="C:SCF ubiquitin ligase complex"/>
    <property type="evidence" value="ECO:0007669"/>
    <property type="project" value="TreeGrafter"/>
</dbReference>
<sequence length="484" mass="54347">MLPSSRPSACPAWPPPEFLPQPGAVSSTAPWSFLDLTAPIRSQVCFNLVGDLLCYSGANEVNLQLSIVRSTCRELRDQIDEECLTFNYDDTCGWGSGPSRDLDEIQLLNNRIKRHPRLKYFECLIRSAAKFRMLLEELQLPPQTRCSFVFEFKVSAQYAEQLLKRFCVRRLSLMPEEDAQGTASRIWKALPDASLQVLCLRSCSDEIVKSFFSVSPKLRSLQVVDSRLQGIPNNICERLNSLSLTGITNLPDEQLSKLIAACRNLRSLYIAKCHISHVSFALPQLELLSVTHCRQLTDQCATEILSPANNPRLRFVDLSECRSLTAPTVEHPELEIAWLMHCPQLTGQAVSAMFRACTSLTAVNLVQSSIENALLASTSLRTLELTTSQKLADRAVTHLLEHCPNLSFLDVGHCCQLVEPKLAHPFLETILLSFCVNLRESAVAGLFDNCPKLRYVEIAVCMFDMTKFQRTCRPECTVVVNFDF</sequence>
<evidence type="ECO:0000313" key="2">
    <source>
        <dbReference type="Proteomes" id="UP001178507"/>
    </source>
</evidence>
<dbReference type="GO" id="GO:0031146">
    <property type="term" value="P:SCF-dependent proteasomal ubiquitin-dependent protein catabolic process"/>
    <property type="evidence" value="ECO:0007669"/>
    <property type="project" value="TreeGrafter"/>
</dbReference>
<dbReference type="InterPro" id="IPR032675">
    <property type="entry name" value="LRR_dom_sf"/>
</dbReference>
<protein>
    <recommendedName>
        <fullName evidence="3">F-box/LRR-repeat protein 2</fullName>
    </recommendedName>
</protein>
<evidence type="ECO:0000313" key="1">
    <source>
        <dbReference type="EMBL" id="CAJ1406120.1"/>
    </source>
</evidence>
<dbReference type="SUPFAM" id="SSF52047">
    <property type="entry name" value="RNI-like"/>
    <property type="match status" value="1"/>
</dbReference>
<name>A0AA36JH44_9DINO</name>
<accession>A0AA36JH44</accession>
<comment type="caution">
    <text evidence="1">The sequence shown here is derived from an EMBL/GenBank/DDBJ whole genome shotgun (WGS) entry which is preliminary data.</text>
</comment>